<proteinExistence type="predicted"/>
<keyword evidence="2" id="KW-1185">Reference proteome</keyword>
<accession>A0ABT9Q7C9</accession>
<reference evidence="1 2" key="1">
    <citation type="submission" date="2023-07" db="EMBL/GenBank/DDBJ databases">
        <title>Sequencing the genomes of 1000 actinobacteria strains.</title>
        <authorList>
            <person name="Klenk H.-P."/>
        </authorList>
    </citation>
    <scope>NUCLEOTIDE SEQUENCE [LARGE SCALE GENOMIC DNA]</scope>
    <source>
        <strain evidence="1 2">DSM 46740</strain>
    </source>
</reference>
<dbReference type="Proteomes" id="UP001225356">
    <property type="component" value="Unassembled WGS sequence"/>
</dbReference>
<protein>
    <submittedName>
        <fullName evidence="1">Uncharacterized protein</fullName>
    </submittedName>
</protein>
<name>A0ABT9Q7C9_9ACTN</name>
<evidence type="ECO:0000313" key="2">
    <source>
        <dbReference type="Proteomes" id="UP001225356"/>
    </source>
</evidence>
<evidence type="ECO:0000313" key="1">
    <source>
        <dbReference type="EMBL" id="MDP9842286.1"/>
    </source>
</evidence>
<gene>
    <name evidence="1" type="ORF">J2853_001497</name>
</gene>
<organism evidence="1 2">
    <name type="scientific">Streptosporangium lutulentum</name>
    <dbReference type="NCBI Taxonomy" id="1461250"/>
    <lineage>
        <taxon>Bacteria</taxon>
        <taxon>Bacillati</taxon>
        <taxon>Actinomycetota</taxon>
        <taxon>Actinomycetes</taxon>
        <taxon>Streptosporangiales</taxon>
        <taxon>Streptosporangiaceae</taxon>
        <taxon>Streptosporangium</taxon>
    </lineage>
</organism>
<sequence length="65" mass="6669">MPVLSSEGTGPRTVLSFALFPSAVLDLRTVPMTSQATTETVPGPVLGSVPCFVPSSTHAIGGNQR</sequence>
<dbReference type="EMBL" id="JAUSQU010000001">
    <property type="protein sequence ID" value="MDP9842286.1"/>
    <property type="molecule type" value="Genomic_DNA"/>
</dbReference>
<comment type="caution">
    <text evidence="1">The sequence shown here is derived from an EMBL/GenBank/DDBJ whole genome shotgun (WGS) entry which is preliminary data.</text>
</comment>
<dbReference type="RefSeq" id="WP_307556212.1">
    <property type="nucleotide sequence ID" value="NZ_JAUSQU010000001.1"/>
</dbReference>